<dbReference type="AlphaFoldDB" id="A0A1G7IJ89"/>
<dbReference type="Pfam" id="PF13403">
    <property type="entry name" value="Hint_2"/>
    <property type="match status" value="1"/>
</dbReference>
<dbReference type="Proteomes" id="UP000182284">
    <property type="component" value="Unassembled WGS sequence"/>
</dbReference>
<dbReference type="OrthoDB" id="6305173at2"/>
<dbReference type="RefSeq" id="WP_074642155.1">
    <property type="nucleotide sequence ID" value="NZ_FNBL01000002.1"/>
</dbReference>
<sequence length="387" mass="41937">MTIIINAIDSQFAASTGANVNSSPELSKFDYPPTSTNSLIIESQPGDDSPFIFSPGDTYTLTFSGQGGDTIENATVVRSDYINTGGDEGHAVVFEGYDSNGELVQVVWTPEFDLESWYFNNFVGGQPPEFYNTDIDPATTYQAVCFEASMPIDTPSGRIPAAHIRPGDWVLTHDHGPQEVRWVAARDVRGWGRHAPVVFEPGAIGNSGPLCVSQHHRVLVQGDEVMQKHGVSQALLPAVCFVDGTHVRLRPQDSITYVHLLFARHELISCQDVVCESLYLGRVACEVMDTASVTQKGAPESGASETLMGVLGMSGGQTPARRFLSVREGHALLAQISGHTRQKPKLFLSPGRKHSRPYHLDLLKGPGWSGGGLPAFESVMHSDALHV</sequence>
<organism evidence="2 3">
    <name type="scientific">Celeribacter baekdonensis</name>
    <dbReference type="NCBI Taxonomy" id="875171"/>
    <lineage>
        <taxon>Bacteria</taxon>
        <taxon>Pseudomonadati</taxon>
        <taxon>Pseudomonadota</taxon>
        <taxon>Alphaproteobacteria</taxon>
        <taxon>Rhodobacterales</taxon>
        <taxon>Roseobacteraceae</taxon>
        <taxon>Celeribacter</taxon>
    </lineage>
</organism>
<dbReference type="EMBL" id="FNBL01000002">
    <property type="protein sequence ID" value="SDF12781.1"/>
    <property type="molecule type" value="Genomic_DNA"/>
</dbReference>
<evidence type="ECO:0000259" key="1">
    <source>
        <dbReference type="Pfam" id="PF13403"/>
    </source>
</evidence>
<name>A0A1G7IJ89_9RHOB</name>
<protein>
    <submittedName>
        <fullName evidence="2">Hint domain-containing protein</fullName>
    </submittedName>
</protein>
<dbReference type="SUPFAM" id="SSF51294">
    <property type="entry name" value="Hedgehog/intein (Hint) domain"/>
    <property type="match status" value="1"/>
</dbReference>
<evidence type="ECO:0000313" key="2">
    <source>
        <dbReference type="EMBL" id="SDF12781.1"/>
    </source>
</evidence>
<proteinExistence type="predicted"/>
<gene>
    <name evidence="2" type="ORF">SAMN04488117_102353</name>
</gene>
<feature type="domain" description="Hedgehog/Intein (Hint)" evidence="1">
    <location>
        <begin position="144"/>
        <end position="281"/>
    </location>
</feature>
<dbReference type="InterPro" id="IPR028992">
    <property type="entry name" value="Hedgehog/Intein_dom"/>
</dbReference>
<dbReference type="InterPro" id="IPR036844">
    <property type="entry name" value="Hint_dom_sf"/>
</dbReference>
<evidence type="ECO:0000313" key="3">
    <source>
        <dbReference type="Proteomes" id="UP000182284"/>
    </source>
</evidence>
<reference evidence="2 3" key="1">
    <citation type="submission" date="2016-10" db="EMBL/GenBank/DDBJ databases">
        <authorList>
            <person name="de Groot N.N."/>
        </authorList>
    </citation>
    <scope>NUCLEOTIDE SEQUENCE [LARGE SCALE GENOMIC DNA]</scope>
    <source>
        <strain evidence="2 3">DSM 27375</strain>
    </source>
</reference>
<accession>A0A1G7IJ89</accession>